<protein>
    <submittedName>
        <fullName evidence="3">Molybdopterin-guanine dinucleotide biosynthesis protein MobA</fullName>
    </submittedName>
</protein>
<dbReference type="Proteomes" id="UP000235616">
    <property type="component" value="Unassembled WGS sequence"/>
</dbReference>
<dbReference type="PANTHER" id="PTHR43777">
    <property type="entry name" value="MOLYBDENUM COFACTOR CYTIDYLYLTRANSFERASE"/>
    <property type="match status" value="1"/>
</dbReference>
<proteinExistence type="predicted"/>
<dbReference type="InterPro" id="IPR025877">
    <property type="entry name" value="MobA-like_NTP_Trfase"/>
</dbReference>
<dbReference type="CDD" id="cd04182">
    <property type="entry name" value="GT_2_like_f"/>
    <property type="match status" value="1"/>
</dbReference>
<dbReference type="GO" id="GO:0016779">
    <property type="term" value="F:nucleotidyltransferase activity"/>
    <property type="evidence" value="ECO:0007669"/>
    <property type="project" value="UniProtKB-ARBA"/>
</dbReference>
<gene>
    <name evidence="3" type="ORF">C0Z18_07685</name>
</gene>
<dbReference type="InterPro" id="IPR029044">
    <property type="entry name" value="Nucleotide-diphossugar_trans"/>
</dbReference>
<evidence type="ECO:0000256" key="1">
    <source>
        <dbReference type="ARBA" id="ARBA00022842"/>
    </source>
</evidence>
<sequence>MTYASSATALLLAAGSGTRFDPSGLQNKLLAPLPDGTPVACAAARSLLSILPHVTAVVRPGAEALAHALNDAGCDVVFAAGAEQGMGASLAAGVRATEESEGWIVALADMPWIAPVTIESIARHIDRGASIVAPIYRGRRGHPVGFGSIHRDALLSLGGDVGARAILESADVTAIEVDDAGVLADIDTFADLHRQR</sequence>
<dbReference type="SUPFAM" id="SSF53448">
    <property type="entry name" value="Nucleotide-diphospho-sugar transferases"/>
    <property type="match status" value="1"/>
</dbReference>
<organism evidence="3 4">
    <name type="scientific">Trinickia dabaoshanensis</name>
    <dbReference type="NCBI Taxonomy" id="564714"/>
    <lineage>
        <taxon>Bacteria</taxon>
        <taxon>Pseudomonadati</taxon>
        <taxon>Pseudomonadota</taxon>
        <taxon>Betaproteobacteria</taxon>
        <taxon>Burkholderiales</taxon>
        <taxon>Burkholderiaceae</taxon>
        <taxon>Trinickia</taxon>
    </lineage>
</organism>
<dbReference type="EMBL" id="PNYA01000005">
    <property type="protein sequence ID" value="PMS21720.1"/>
    <property type="molecule type" value="Genomic_DNA"/>
</dbReference>
<name>A0A2N7VX42_9BURK</name>
<dbReference type="OrthoDB" id="5298793at2"/>
<dbReference type="RefSeq" id="WP_102644786.1">
    <property type="nucleotide sequence ID" value="NZ_PNYA01000005.1"/>
</dbReference>
<keyword evidence="4" id="KW-1185">Reference proteome</keyword>
<evidence type="ECO:0000313" key="4">
    <source>
        <dbReference type="Proteomes" id="UP000235616"/>
    </source>
</evidence>
<evidence type="ECO:0000259" key="2">
    <source>
        <dbReference type="Pfam" id="PF12804"/>
    </source>
</evidence>
<evidence type="ECO:0000313" key="3">
    <source>
        <dbReference type="EMBL" id="PMS21720.1"/>
    </source>
</evidence>
<reference evidence="3 4" key="1">
    <citation type="submission" date="2018-01" db="EMBL/GenBank/DDBJ databases">
        <title>Whole genome analyses suggest that Burkholderia sensu lato contains two further novel genera in the rhizoxinica-symbiotica group Mycetohabitans gen. nov., and Trinickia gen. nov.: implications for the evolution of diazotrophy and nodulation in the Burkholderiaceae.</title>
        <authorList>
            <person name="Estrada-de los Santos P."/>
            <person name="Palmer M."/>
            <person name="Chavez-Ramirez B."/>
            <person name="Beukes C."/>
            <person name="Steenkamp E.T."/>
            <person name="Hirsch A.M."/>
            <person name="Manyaka P."/>
            <person name="Maluk M."/>
            <person name="Lafos M."/>
            <person name="Crook M."/>
            <person name="Gross E."/>
            <person name="Simon M.F."/>
            <person name="Bueno dos Reis Junior F."/>
            <person name="Poole P.S."/>
            <person name="Venter S.N."/>
            <person name="James E.K."/>
        </authorList>
    </citation>
    <scope>NUCLEOTIDE SEQUENCE [LARGE SCALE GENOMIC DNA]</scope>
    <source>
        <strain evidence="3 4">GIMN1.004</strain>
    </source>
</reference>
<dbReference type="PANTHER" id="PTHR43777:SF1">
    <property type="entry name" value="MOLYBDENUM COFACTOR CYTIDYLYLTRANSFERASE"/>
    <property type="match status" value="1"/>
</dbReference>
<dbReference type="Gene3D" id="3.90.550.10">
    <property type="entry name" value="Spore Coat Polysaccharide Biosynthesis Protein SpsA, Chain A"/>
    <property type="match status" value="1"/>
</dbReference>
<keyword evidence="1" id="KW-0460">Magnesium</keyword>
<dbReference type="Pfam" id="PF12804">
    <property type="entry name" value="NTP_transf_3"/>
    <property type="match status" value="1"/>
</dbReference>
<feature type="domain" description="MobA-like NTP transferase" evidence="2">
    <location>
        <begin position="9"/>
        <end position="170"/>
    </location>
</feature>
<dbReference type="AlphaFoldDB" id="A0A2N7VX42"/>
<comment type="caution">
    <text evidence="3">The sequence shown here is derived from an EMBL/GenBank/DDBJ whole genome shotgun (WGS) entry which is preliminary data.</text>
</comment>
<accession>A0A2N7VX42</accession>